<dbReference type="Proteomes" id="UP000472270">
    <property type="component" value="Unassembled WGS sequence"/>
</dbReference>
<proteinExistence type="predicted"/>
<evidence type="ECO:0000256" key="4">
    <source>
        <dbReference type="SAM" id="Coils"/>
    </source>
</evidence>
<dbReference type="PANTHER" id="PTHR28634">
    <property type="entry name" value="ZINC FINGER B-BOX DOMAIN-CONTAINING PROTEIN 1"/>
    <property type="match status" value="1"/>
</dbReference>
<evidence type="ECO:0000256" key="3">
    <source>
        <dbReference type="PROSITE-ProRule" id="PRU00024"/>
    </source>
</evidence>
<evidence type="ECO:0000256" key="1">
    <source>
        <dbReference type="ARBA" id="ARBA00022771"/>
    </source>
</evidence>
<feature type="region of interest" description="Disordered" evidence="5">
    <location>
        <begin position="230"/>
        <end position="251"/>
    </location>
</feature>
<organism evidence="7 8">
    <name type="scientific">Sinocyclocheilus rhinocerous</name>
    <dbReference type="NCBI Taxonomy" id="307959"/>
    <lineage>
        <taxon>Eukaryota</taxon>
        <taxon>Metazoa</taxon>
        <taxon>Chordata</taxon>
        <taxon>Craniata</taxon>
        <taxon>Vertebrata</taxon>
        <taxon>Euteleostomi</taxon>
        <taxon>Actinopterygii</taxon>
        <taxon>Neopterygii</taxon>
        <taxon>Teleostei</taxon>
        <taxon>Ostariophysi</taxon>
        <taxon>Cypriniformes</taxon>
        <taxon>Cyprinidae</taxon>
        <taxon>Cyprininae</taxon>
        <taxon>Sinocyclocheilus</taxon>
    </lineage>
</organism>
<evidence type="ECO:0000256" key="5">
    <source>
        <dbReference type="SAM" id="MobiDB-lite"/>
    </source>
</evidence>
<evidence type="ECO:0000256" key="2">
    <source>
        <dbReference type="ARBA" id="ARBA00022833"/>
    </source>
</evidence>
<evidence type="ECO:0000259" key="6">
    <source>
        <dbReference type="PROSITE" id="PS50119"/>
    </source>
</evidence>
<accession>A0A673K4V4</accession>
<evidence type="ECO:0000313" key="7">
    <source>
        <dbReference type="Ensembl" id="ENSSRHP00000059420.1"/>
    </source>
</evidence>
<keyword evidence="4" id="KW-0175">Coiled coil</keyword>
<dbReference type="GO" id="GO:0008270">
    <property type="term" value="F:zinc ion binding"/>
    <property type="evidence" value="ECO:0007669"/>
    <property type="project" value="UniProtKB-KW"/>
</dbReference>
<protein>
    <recommendedName>
        <fullName evidence="6">B box-type domain-containing protein</fullName>
    </recommendedName>
</protein>
<sequence length="344" mass="39556">MNLNNFVVLPSKPKSMKLNVRNLQELRMETVQLDQHAKEMESRLEELRQHMNQEKEERDYTYLFLNMNLNKIMCRVLNCVCVCITAAEQKQVIAEPAAKVHGTNRKLNLRGKVCGQCEVQLAGLMCAECGEDYCVGCFVRFHQKGALKRHRMVPVQAELQTPVSTRDVLGRLQQQVSGEENQHTQGASHKSTDESEATEKRSAPRSLQPMSDNQMHHTQVLFVNDGVDVEDEEAAEEEDSSLLRGGFDEEESARSFQEALKEWRERGQRPVSVMETQTEKGSQQLIHVEFKEDTLSYMEKLLLKKHRRLALDTSHFITEQTHAPIKVHLRSINDLWLLITQPHL</sequence>
<feature type="region of interest" description="Disordered" evidence="5">
    <location>
        <begin position="175"/>
        <end position="214"/>
    </location>
</feature>
<feature type="compositionally biased region" description="Polar residues" evidence="5">
    <location>
        <begin position="175"/>
        <end position="189"/>
    </location>
</feature>
<evidence type="ECO:0000313" key="8">
    <source>
        <dbReference type="Proteomes" id="UP000472270"/>
    </source>
</evidence>
<dbReference type="Pfam" id="PF22586">
    <property type="entry name" value="ANCHR-like_BBOX"/>
    <property type="match status" value="1"/>
</dbReference>
<dbReference type="CDD" id="cd19818">
    <property type="entry name" value="Bbox1_ZBBX"/>
    <property type="match status" value="1"/>
</dbReference>
<dbReference type="PANTHER" id="PTHR28634:SF1">
    <property type="entry name" value="ZINC FINGER B-BOX DOMAIN-CONTAINING PROTEIN 1"/>
    <property type="match status" value="1"/>
</dbReference>
<dbReference type="InterPro" id="IPR037688">
    <property type="entry name" value="ZBBX"/>
</dbReference>
<dbReference type="AlphaFoldDB" id="A0A673K4V4"/>
<feature type="coiled-coil region" evidence="4">
    <location>
        <begin position="23"/>
        <end position="57"/>
    </location>
</feature>
<reference evidence="7" key="1">
    <citation type="submission" date="2025-08" db="UniProtKB">
        <authorList>
            <consortium name="Ensembl"/>
        </authorList>
    </citation>
    <scope>IDENTIFICATION</scope>
</reference>
<feature type="compositionally biased region" description="Acidic residues" evidence="5">
    <location>
        <begin position="230"/>
        <end position="240"/>
    </location>
</feature>
<dbReference type="InterPro" id="IPR000315">
    <property type="entry name" value="Znf_B-box"/>
</dbReference>
<keyword evidence="8" id="KW-1185">Reference proteome</keyword>
<dbReference type="PROSITE" id="PS50119">
    <property type="entry name" value="ZF_BBOX"/>
    <property type="match status" value="1"/>
</dbReference>
<name>A0A673K4V4_9TELE</name>
<reference evidence="7" key="2">
    <citation type="submission" date="2025-09" db="UniProtKB">
        <authorList>
            <consortium name="Ensembl"/>
        </authorList>
    </citation>
    <scope>IDENTIFICATION</scope>
</reference>
<feature type="compositionally biased region" description="Basic and acidic residues" evidence="5">
    <location>
        <begin position="190"/>
        <end position="202"/>
    </location>
</feature>
<keyword evidence="1 3" id="KW-0479">Metal-binding</keyword>
<feature type="domain" description="B box-type" evidence="6">
    <location>
        <begin position="109"/>
        <end position="155"/>
    </location>
</feature>
<keyword evidence="1 3" id="KW-0863">Zinc-finger</keyword>
<keyword evidence="2" id="KW-0862">Zinc</keyword>
<dbReference type="Ensembl" id="ENSSRHT00000061079.1">
    <property type="protein sequence ID" value="ENSSRHP00000059420.1"/>
    <property type="gene ID" value="ENSSRHG00000029785.1"/>
</dbReference>